<feature type="domain" description="Fungal lipase-type" evidence="17">
    <location>
        <begin position="375"/>
        <end position="481"/>
    </location>
</feature>
<keyword evidence="19" id="KW-1185">Reference proteome</keyword>
<dbReference type="EC" id="3.1.1.116" evidence="14"/>
<dbReference type="Pfam" id="PF01764">
    <property type="entry name" value="Lipase_3"/>
    <property type="match status" value="1"/>
</dbReference>
<evidence type="ECO:0000256" key="15">
    <source>
        <dbReference type="SAM" id="MobiDB-lite"/>
    </source>
</evidence>
<dbReference type="AlphaFoldDB" id="A0A158QUD1"/>
<evidence type="ECO:0000256" key="10">
    <source>
        <dbReference type="ARBA" id="ARBA00022989"/>
    </source>
</evidence>
<evidence type="ECO:0000313" key="19">
    <source>
        <dbReference type="Proteomes" id="UP000267029"/>
    </source>
</evidence>
<proteinExistence type="predicted"/>
<dbReference type="SUPFAM" id="SSF53474">
    <property type="entry name" value="alpha/beta-Hydrolases"/>
    <property type="match status" value="1"/>
</dbReference>
<feature type="region of interest" description="Disordered" evidence="15">
    <location>
        <begin position="217"/>
        <end position="238"/>
    </location>
</feature>
<evidence type="ECO:0000256" key="13">
    <source>
        <dbReference type="ARBA" id="ARBA00024531"/>
    </source>
</evidence>
<keyword evidence="4" id="KW-0597">Phosphoprotein</keyword>
<dbReference type="GO" id="GO:0046872">
    <property type="term" value="F:metal ion binding"/>
    <property type="evidence" value="ECO:0007669"/>
    <property type="project" value="UniProtKB-KW"/>
</dbReference>
<dbReference type="EMBL" id="UXSR01005233">
    <property type="protein sequence ID" value="VDD80070.1"/>
    <property type="molecule type" value="Genomic_DNA"/>
</dbReference>
<name>A0A158QUD1_MESCO</name>
<feature type="transmembrane region" description="Helical" evidence="16">
    <location>
        <begin position="40"/>
        <end position="60"/>
    </location>
</feature>
<gene>
    <name evidence="18" type="ORF">MCOS_LOCUS6073</name>
</gene>
<keyword evidence="11" id="KW-0443">Lipid metabolism</keyword>
<evidence type="ECO:0000256" key="1">
    <source>
        <dbReference type="ARBA" id="ARBA00001913"/>
    </source>
</evidence>
<keyword evidence="12 16" id="KW-0472">Membrane</keyword>
<evidence type="ECO:0000256" key="8">
    <source>
        <dbReference type="ARBA" id="ARBA00022837"/>
    </source>
</evidence>
<keyword evidence="5 16" id="KW-0812">Transmembrane</keyword>
<dbReference type="GO" id="GO:0005886">
    <property type="term" value="C:plasma membrane"/>
    <property type="evidence" value="ECO:0007669"/>
    <property type="project" value="UniProtKB-SubCell"/>
</dbReference>
<keyword evidence="3" id="KW-1003">Cell membrane</keyword>
<dbReference type="Gene3D" id="3.40.50.1820">
    <property type="entry name" value="alpha/beta hydrolase"/>
    <property type="match status" value="1"/>
</dbReference>
<evidence type="ECO:0000313" key="18">
    <source>
        <dbReference type="EMBL" id="VDD80070.1"/>
    </source>
</evidence>
<evidence type="ECO:0000256" key="6">
    <source>
        <dbReference type="ARBA" id="ARBA00022723"/>
    </source>
</evidence>
<evidence type="ECO:0000256" key="4">
    <source>
        <dbReference type="ARBA" id="ARBA00022553"/>
    </source>
</evidence>
<evidence type="ECO:0000256" key="12">
    <source>
        <dbReference type="ARBA" id="ARBA00023136"/>
    </source>
</evidence>
<sequence length="805" mass="89604">MSRRIFWYNTFVLRSALAIASSRGGISEVDKRRPVVPIFYLYLFLIVLEISVYSTAIYLEASYSERHANVCFFLRVVCISDLFLLVTNVIVFLISFDSTGHVWRNHPELWCFEESDDSHRLNFDQAHAVVARLWRRRIRCLSCSRSICSRMNLNAKPQSHDAMMLVSDIVGQYFMTNLVASDVLAGLLLLRWQTYQWVGCGRRVPLQRIIEDSDIYDPVTDPPPHSNPPSISPAQGSEDPFSRLASDWLSIRRLWIYSKFASAVYGRLLYVFSHHLSPRASFRLCKHMQCLGGARSCCTCGNEDLNHPETHPFLNQSDDITAGCCICNRDTCNIAVYQEVTGAPIESLVYYSSVNDVYQPPFFVSFDDESEVILVTIRGTLSLEDMIVDMLAEGLSLSAGEMPPDVTVGDIQGYYVHMGILTSARNLRDIILRLQLIEKARLKRPSYPLVVCGHSLGAGVASVLALLLKNANIARYCKSFVVSVILGYDIVSRLSIPTLNDLKWRLLSALRDCKVPKYRLLSQAAGIVGLNCLLPSFCRSTNKSIGLYRGHLDETCQYHLLHPRVLDPRPPPAASTTTYPHSGSGALENCGHSIADASSGGDVTSSAPRPVRYLEEGRSLFRWLRIKTDVLLRTNSSAATCGLLASAVKIPEFSTTITSDSTDFSETSGFCGDLVSMDTNVRFAGLVVHIVEVQDEVTESGGIGVWDRPYERTGGHHPPSRGSHPPPVAIWTNSRQFQSILIHPRMLADHLPSEVTAALYRIFCATCKYQGQLQAESPNSSPLLPGDSVSLDGEALIRRLKKPLR</sequence>
<dbReference type="GO" id="GO:0016042">
    <property type="term" value="P:lipid catabolic process"/>
    <property type="evidence" value="ECO:0007669"/>
    <property type="project" value="UniProtKB-KW"/>
</dbReference>
<accession>A0A158QUD1</accession>
<dbReference type="Proteomes" id="UP000267029">
    <property type="component" value="Unassembled WGS sequence"/>
</dbReference>
<dbReference type="PANTHER" id="PTHR45792:SF8">
    <property type="entry name" value="DIACYLGLYCEROL LIPASE-ALPHA"/>
    <property type="match status" value="1"/>
</dbReference>
<comment type="subcellular location">
    <subcellularLocation>
        <location evidence="2">Cell membrane</location>
        <topology evidence="2">Multi-pass membrane protein</topology>
    </subcellularLocation>
</comment>
<evidence type="ECO:0000256" key="7">
    <source>
        <dbReference type="ARBA" id="ARBA00022801"/>
    </source>
</evidence>
<comment type="catalytic activity">
    <reaction evidence="13">
        <text>a 1,2-diacyl-sn-glycerol + H2O = a 2-acylglycerol + a fatty acid + H(+)</text>
        <dbReference type="Rhea" id="RHEA:33275"/>
        <dbReference type="ChEBI" id="CHEBI:15377"/>
        <dbReference type="ChEBI" id="CHEBI:15378"/>
        <dbReference type="ChEBI" id="CHEBI:17389"/>
        <dbReference type="ChEBI" id="CHEBI:17815"/>
        <dbReference type="ChEBI" id="CHEBI:28868"/>
        <dbReference type="EC" id="3.1.1.116"/>
    </reaction>
    <physiologicalReaction direction="left-to-right" evidence="13">
        <dbReference type="Rhea" id="RHEA:33276"/>
    </physiologicalReaction>
</comment>
<evidence type="ECO:0000256" key="2">
    <source>
        <dbReference type="ARBA" id="ARBA00004651"/>
    </source>
</evidence>
<keyword evidence="7" id="KW-0378">Hydrolase</keyword>
<dbReference type="InterPro" id="IPR052214">
    <property type="entry name" value="DAG_Lipase-Related"/>
</dbReference>
<organism evidence="18 19">
    <name type="scientific">Mesocestoides corti</name>
    <name type="common">Flatworm</name>
    <dbReference type="NCBI Taxonomy" id="53468"/>
    <lineage>
        <taxon>Eukaryota</taxon>
        <taxon>Metazoa</taxon>
        <taxon>Spiralia</taxon>
        <taxon>Lophotrochozoa</taxon>
        <taxon>Platyhelminthes</taxon>
        <taxon>Cestoda</taxon>
        <taxon>Eucestoda</taxon>
        <taxon>Cyclophyllidea</taxon>
        <taxon>Mesocestoididae</taxon>
        <taxon>Mesocestoides</taxon>
    </lineage>
</organism>
<evidence type="ECO:0000256" key="5">
    <source>
        <dbReference type="ARBA" id="ARBA00022692"/>
    </source>
</evidence>
<keyword evidence="10 16" id="KW-1133">Transmembrane helix</keyword>
<evidence type="ECO:0000256" key="14">
    <source>
        <dbReference type="ARBA" id="ARBA00026104"/>
    </source>
</evidence>
<evidence type="ECO:0000256" key="3">
    <source>
        <dbReference type="ARBA" id="ARBA00022475"/>
    </source>
</evidence>
<feature type="transmembrane region" description="Helical" evidence="16">
    <location>
        <begin position="72"/>
        <end position="96"/>
    </location>
</feature>
<evidence type="ECO:0000256" key="16">
    <source>
        <dbReference type="SAM" id="Phobius"/>
    </source>
</evidence>
<protein>
    <recommendedName>
        <fullName evidence="14">sn-1-specific diacylglycerol lipase</fullName>
        <ecNumber evidence="14">3.1.1.116</ecNumber>
    </recommendedName>
</protein>
<comment type="cofactor">
    <cofactor evidence="1">
        <name>Ca(2+)</name>
        <dbReference type="ChEBI" id="CHEBI:29108"/>
    </cofactor>
</comment>
<dbReference type="PANTHER" id="PTHR45792">
    <property type="entry name" value="DIACYLGLYCEROL LIPASE HOMOLOG-RELATED"/>
    <property type="match status" value="1"/>
</dbReference>
<feature type="compositionally biased region" description="Pro residues" evidence="15">
    <location>
        <begin position="220"/>
        <end position="231"/>
    </location>
</feature>
<dbReference type="InterPro" id="IPR029058">
    <property type="entry name" value="AB_hydrolase_fold"/>
</dbReference>
<dbReference type="InterPro" id="IPR002921">
    <property type="entry name" value="Fungal_lipase-type"/>
</dbReference>
<dbReference type="OrthoDB" id="438440at2759"/>
<dbReference type="GO" id="GO:0016298">
    <property type="term" value="F:lipase activity"/>
    <property type="evidence" value="ECO:0007669"/>
    <property type="project" value="TreeGrafter"/>
</dbReference>
<evidence type="ECO:0000259" key="17">
    <source>
        <dbReference type="Pfam" id="PF01764"/>
    </source>
</evidence>
<keyword evidence="8" id="KW-0106">Calcium</keyword>
<reference evidence="18 19" key="1">
    <citation type="submission" date="2018-10" db="EMBL/GenBank/DDBJ databases">
        <authorList>
            <consortium name="Pathogen Informatics"/>
        </authorList>
    </citation>
    <scope>NUCLEOTIDE SEQUENCE [LARGE SCALE GENOMIC DNA]</scope>
</reference>
<evidence type="ECO:0000256" key="9">
    <source>
        <dbReference type="ARBA" id="ARBA00022963"/>
    </source>
</evidence>
<keyword evidence="9" id="KW-0442">Lipid degradation</keyword>
<dbReference type="CDD" id="cd00519">
    <property type="entry name" value="Lipase_3"/>
    <property type="match status" value="1"/>
</dbReference>
<keyword evidence="6" id="KW-0479">Metal-binding</keyword>
<evidence type="ECO:0000256" key="11">
    <source>
        <dbReference type="ARBA" id="ARBA00023098"/>
    </source>
</evidence>